<feature type="chain" id="PRO_5040722615" evidence="1">
    <location>
        <begin position="23"/>
        <end position="239"/>
    </location>
</feature>
<keyword evidence="1" id="KW-0732">Signal</keyword>
<reference evidence="2" key="2">
    <citation type="submission" date="2023-01" db="EMBL/GenBank/DDBJ databases">
        <title>Gilvimarinus xylanilyticus HB14 isolated from Caulerpa lentillifera aquaculture base in Hainan, China.</title>
        <authorList>
            <person name="Zhang Y.-J."/>
        </authorList>
    </citation>
    <scope>NUCLEOTIDE SEQUENCE</scope>
    <source>
        <strain evidence="2">HB14</strain>
    </source>
</reference>
<name>A0A9X2I647_9GAMM</name>
<dbReference type="AlphaFoldDB" id="A0A9X2I647"/>
<keyword evidence="3" id="KW-1185">Reference proteome</keyword>
<dbReference type="Pfam" id="PF04402">
    <property type="entry name" value="SIMPL"/>
    <property type="match status" value="1"/>
</dbReference>
<dbReference type="Gene3D" id="3.30.70.2970">
    <property type="entry name" value="Protein of unknown function (DUF541), domain 2"/>
    <property type="match status" value="1"/>
</dbReference>
<organism evidence="2 3">
    <name type="scientific">Gilvimarinus xylanilyticus</name>
    <dbReference type="NCBI Taxonomy" id="2944139"/>
    <lineage>
        <taxon>Bacteria</taxon>
        <taxon>Pseudomonadati</taxon>
        <taxon>Pseudomonadota</taxon>
        <taxon>Gammaproteobacteria</taxon>
        <taxon>Cellvibrionales</taxon>
        <taxon>Cellvibrionaceae</taxon>
        <taxon>Gilvimarinus</taxon>
    </lineage>
</organism>
<dbReference type="Proteomes" id="UP001139319">
    <property type="component" value="Unassembled WGS sequence"/>
</dbReference>
<dbReference type="PANTHER" id="PTHR34387:SF2">
    <property type="entry name" value="SLR1258 PROTEIN"/>
    <property type="match status" value="1"/>
</dbReference>
<dbReference type="InterPro" id="IPR052022">
    <property type="entry name" value="26kDa_periplasmic_antigen"/>
</dbReference>
<sequence>MLKPYLGLALIALLAGPAYVNAQSMPDFPHLNVTGQAKEEVAPDMVRLQFQIIATDENAETAVNTVTERAGHIVAMVKKLGLERSDIESWAIDKQTRRDRDPESNMLKISGYQVNQRMILTIHGLDIYENIVNELLRMPNTENLNAEFDISTREKLTRQLTAKAGKDARQRAEDMAYGLDAKLGDVYAISAGNHYPQPIAKFGMSEAQFDRAGGSRFELFAPQAITLEKQINVIFEIKP</sequence>
<dbReference type="Gene3D" id="3.30.110.170">
    <property type="entry name" value="Protein of unknown function (DUF541), domain 1"/>
    <property type="match status" value="1"/>
</dbReference>
<proteinExistence type="predicted"/>
<evidence type="ECO:0000313" key="3">
    <source>
        <dbReference type="Proteomes" id="UP001139319"/>
    </source>
</evidence>
<dbReference type="InterPro" id="IPR007497">
    <property type="entry name" value="SIMPL/DUF541"/>
</dbReference>
<dbReference type="EMBL" id="JAMFTH010000002">
    <property type="protein sequence ID" value="MCP8899567.1"/>
    <property type="molecule type" value="Genomic_DNA"/>
</dbReference>
<gene>
    <name evidence="2" type="ORF">M6D89_09675</name>
</gene>
<dbReference type="RefSeq" id="WP_253967863.1">
    <property type="nucleotide sequence ID" value="NZ_JAMFTH010000002.1"/>
</dbReference>
<reference evidence="2" key="1">
    <citation type="submission" date="2022-05" db="EMBL/GenBank/DDBJ databases">
        <authorList>
            <person name="Sun H.-N."/>
        </authorList>
    </citation>
    <scope>NUCLEOTIDE SEQUENCE</scope>
    <source>
        <strain evidence="2">HB14</strain>
    </source>
</reference>
<protein>
    <submittedName>
        <fullName evidence="2">SIMPL domain-containing protein</fullName>
    </submittedName>
</protein>
<dbReference type="GO" id="GO:0006974">
    <property type="term" value="P:DNA damage response"/>
    <property type="evidence" value="ECO:0007669"/>
    <property type="project" value="TreeGrafter"/>
</dbReference>
<feature type="signal peptide" evidence="1">
    <location>
        <begin position="1"/>
        <end position="22"/>
    </location>
</feature>
<evidence type="ECO:0000313" key="2">
    <source>
        <dbReference type="EMBL" id="MCP8899567.1"/>
    </source>
</evidence>
<evidence type="ECO:0000256" key="1">
    <source>
        <dbReference type="SAM" id="SignalP"/>
    </source>
</evidence>
<accession>A0A9X2I647</accession>
<comment type="caution">
    <text evidence="2">The sequence shown here is derived from an EMBL/GenBank/DDBJ whole genome shotgun (WGS) entry which is preliminary data.</text>
</comment>
<dbReference type="PANTHER" id="PTHR34387">
    <property type="entry name" value="SLR1258 PROTEIN"/>
    <property type="match status" value="1"/>
</dbReference>